<protein>
    <submittedName>
        <fullName evidence="2">Uncharacterized protein</fullName>
    </submittedName>
</protein>
<sequence>MTMKWNSRNDQFDPNGGNGRESFEEHDERMREFRRSHADVAVVNGPRLDKAALLERMRSLQVSHTMMETGGSRLLNGTTDWSALVPVLKVAGYKLSQN</sequence>
<dbReference type="EMBL" id="BARU01020480">
    <property type="protein sequence ID" value="GAH49501.1"/>
    <property type="molecule type" value="Genomic_DNA"/>
</dbReference>
<gene>
    <name evidence="2" type="ORF">S03H2_33627</name>
</gene>
<evidence type="ECO:0000256" key="1">
    <source>
        <dbReference type="SAM" id="MobiDB-lite"/>
    </source>
</evidence>
<organism evidence="2">
    <name type="scientific">marine sediment metagenome</name>
    <dbReference type="NCBI Taxonomy" id="412755"/>
    <lineage>
        <taxon>unclassified sequences</taxon>
        <taxon>metagenomes</taxon>
        <taxon>ecological metagenomes</taxon>
    </lineage>
</organism>
<reference evidence="2" key="1">
    <citation type="journal article" date="2014" name="Front. Microbiol.">
        <title>High frequency of phylogenetically diverse reductive dehalogenase-homologous genes in deep subseafloor sedimentary metagenomes.</title>
        <authorList>
            <person name="Kawai M."/>
            <person name="Futagami T."/>
            <person name="Toyoda A."/>
            <person name="Takaki Y."/>
            <person name="Nishi S."/>
            <person name="Hori S."/>
            <person name="Arai W."/>
            <person name="Tsubouchi T."/>
            <person name="Morono Y."/>
            <person name="Uchiyama I."/>
            <person name="Ito T."/>
            <person name="Fujiyama A."/>
            <person name="Inagaki F."/>
            <person name="Takami H."/>
        </authorList>
    </citation>
    <scope>NUCLEOTIDE SEQUENCE</scope>
    <source>
        <strain evidence="2">Expedition CK06-06</strain>
    </source>
</reference>
<dbReference type="AlphaFoldDB" id="X1FV46"/>
<proteinExistence type="predicted"/>
<evidence type="ECO:0000313" key="2">
    <source>
        <dbReference type="EMBL" id="GAH49501.1"/>
    </source>
</evidence>
<comment type="caution">
    <text evidence="2">The sequence shown here is derived from an EMBL/GenBank/DDBJ whole genome shotgun (WGS) entry which is preliminary data.</text>
</comment>
<feature type="compositionally biased region" description="Basic and acidic residues" evidence="1">
    <location>
        <begin position="21"/>
        <end position="31"/>
    </location>
</feature>
<name>X1FV46_9ZZZZ</name>
<accession>X1FV46</accession>
<feature type="region of interest" description="Disordered" evidence="1">
    <location>
        <begin position="1"/>
        <end position="31"/>
    </location>
</feature>